<dbReference type="SUPFAM" id="SSF56349">
    <property type="entry name" value="DNA breaking-rejoining enzymes"/>
    <property type="match status" value="1"/>
</dbReference>
<protein>
    <submittedName>
        <fullName evidence="9">Integrase</fullName>
    </submittedName>
</protein>
<dbReference type="AlphaFoldDB" id="A0A149UMH4"/>
<feature type="domain" description="Tyr recombinase" evidence="7">
    <location>
        <begin position="201"/>
        <end position="378"/>
    </location>
</feature>
<keyword evidence="2" id="KW-0229">DNA integration</keyword>
<dbReference type="Gene3D" id="3.30.160.390">
    <property type="entry name" value="Integrase, DNA-binding domain"/>
    <property type="match status" value="1"/>
</dbReference>
<dbReference type="GO" id="GO:0003677">
    <property type="term" value="F:DNA binding"/>
    <property type="evidence" value="ECO:0007669"/>
    <property type="project" value="UniProtKB-UniRule"/>
</dbReference>
<dbReference type="Pfam" id="PF13356">
    <property type="entry name" value="Arm-DNA-bind_3"/>
    <property type="match status" value="1"/>
</dbReference>
<dbReference type="InterPro" id="IPR010998">
    <property type="entry name" value="Integrase_recombinase_N"/>
</dbReference>
<evidence type="ECO:0000256" key="2">
    <source>
        <dbReference type="ARBA" id="ARBA00022908"/>
    </source>
</evidence>
<dbReference type="GO" id="GO:0006310">
    <property type="term" value="P:DNA recombination"/>
    <property type="evidence" value="ECO:0007669"/>
    <property type="project" value="UniProtKB-KW"/>
</dbReference>
<dbReference type="CDD" id="cd00801">
    <property type="entry name" value="INT_P4_C"/>
    <property type="match status" value="1"/>
</dbReference>
<gene>
    <name evidence="9" type="ORF">AD952_14495</name>
</gene>
<dbReference type="InterPro" id="IPR053876">
    <property type="entry name" value="Phage_int_M"/>
</dbReference>
<dbReference type="Gene3D" id="1.10.150.130">
    <property type="match status" value="1"/>
</dbReference>
<dbReference type="InterPro" id="IPR025166">
    <property type="entry name" value="Integrase_DNA_bind_dom"/>
</dbReference>
<dbReference type="InterPro" id="IPR013762">
    <property type="entry name" value="Integrase-like_cat_sf"/>
</dbReference>
<dbReference type="InterPro" id="IPR002104">
    <property type="entry name" value="Integrase_catalytic"/>
</dbReference>
<dbReference type="PROSITE" id="PS51900">
    <property type="entry name" value="CB"/>
    <property type="match status" value="1"/>
</dbReference>
<evidence type="ECO:0000259" key="8">
    <source>
        <dbReference type="PROSITE" id="PS51900"/>
    </source>
</evidence>
<dbReference type="EMBL" id="LHZY01000139">
    <property type="protein sequence ID" value="KXV69137.1"/>
    <property type="molecule type" value="Genomic_DNA"/>
</dbReference>
<dbReference type="PROSITE" id="PS51898">
    <property type="entry name" value="TYR_RECOMBINASE"/>
    <property type="match status" value="1"/>
</dbReference>
<feature type="domain" description="Core-binding (CB)" evidence="8">
    <location>
        <begin position="96"/>
        <end position="177"/>
    </location>
</feature>
<dbReference type="PANTHER" id="PTHR30629">
    <property type="entry name" value="PROPHAGE INTEGRASE"/>
    <property type="match status" value="1"/>
</dbReference>
<sequence>MLTDMQVRRLLPTGKSYKASDSGGLYLQVSPTGSKLWRMKYRFGGKEKLLSFGSYPAVSLSDARRARDDARQELREGRDPSLTRKQRRAQAASSETRLQAVGEAWLAAQKQKWSDGHYNDVETTLTRLVWPKIGNIPIPEITPPMVLSVIRDIEKKRAIETARRVRQRLSAIFCYGIATGVGFSDPADVIKGALAPLKKGQQPAITDLGELRQMIADVESIPAHPVTVLAMRFLALTAVRPGEVRAMPWTEVNGNIWEIPAERMKMKRPHAVPLSRQAMETLAAMHTLTGRGPLVFPNARWAHKPMSENAIGYMINRAGYSGRHVPHGFRAAFSSIMNERLPEQRLIIDQMLAHVPKDKTEMAYNRAQHIERRRIIYQEWADILLDGFASPMDLILRPRR</sequence>
<dbReference type="InterPro" id="IPR050808">
    <property type="entry name" value="Phage_Integrase"/>
</dbReference>
<dbReference type="PANTHER" id="PTHR30629:SF2">
    <property type="entry name" value="PROPHAGE INTEGRASE INTS-RELATED"/>
    <property type="match status" value="1"/>
</dbReference>
<evidence type="ECO:0000256" key="5">
    <source>
        <dbReference type="PROSITE-ProRule" id="PRU01248"/>
    </source>
</evidence>
<keyword evidence="3 5" id="KW-0238">DNA-binding</keyword>
<evidence type="ECO:0000256" key="1">
    <source>
        <dbReference type="ARBA" id="ARBA00008857"/>
    </source>
</evidence>
<evidence type="ECO:0000256" key="6">
    <source>
        <dbReference type="SAM" id="MobiDB-lite"/>
    </source>
</evidence>
<feature type="compositionally biased region" description="Basic and acidic residues" evidence="6">
    <location>
        <begin position="66"/>
        <end position="82"/>
    </location>
</feature>
<dbReference type="InterPro" id="IPR011010">
    <property type="entry name" value="DNA_brk_join_enz"/>
</dbReference>
<name>A0A149UMH4_9PROT</name>
<dbReference type="InterPro" id="IPR044068">
    <property type="entry name" value="CB"/>
</dbReference>
<dbReference type="Proteomes" id="UP000075312">
    <property type="component" value="Unassembled WGS sequence"/>
</dbReference>
<comment type="caution">
    <text evidence="9">The sequence shown here is derived from an EMBL/GenBank/DDBJ whole genome shotgun (WGS) entry which is preliminary data.</text>
</comment>
<dbReference type="Gene3D" id="1.10.443.10">
    <property type="entry name" value="Intergrase catalytic core"/>
    <property type="match status" value="1"/>
</dbReference>
<keyword evidence="4" id="KW-0233">DNA recombination</keyword>
<proteinExistence type="inferred from homology"/>
<reference evidence="9 10" key="1">
    <citation type="submission" date="2015-06" db="EMBL/GenBank/DDBJ databases">
        <title>Improved classification and identification of acetic acid bacteria using matrix-assisted laser desorption/ionization time-of-flight mass spectrometry; Gluconobacter nephelii and Gluconobacter uchimurae are later heterotypic synonyms of Gluconobacter japonicus and Gluconobacter oxydans, respectively.</title>
        <authorList>
            <person name="Li L."/>
            <person name="Cleenwerck I."/>
            <person name="De Vuyst L."/>
            <person name="Vandamme P."/>
        </authorList>
    </citation>
    <scope>NUCLEOTIDE SEQUENCE [LARGE SCALE GENOMIC DNA]</scope>
    <source>
        <strain evidence="9 10">LMG 1608</strain>
    </source>
</reference>
<dbReference type="InterPro" id="IPR038488">
    <property type="entry name" value="Integrase_DNA-bd_sf"/>
</dbReference>
<organism evidence="9 10">
    <name type="scientific">Acetobacter cerevisiae</name>
    <dbReference type="NCBI Taxonomy" id="178900"/>
    <lineage>
        <taxon>Bacteria</taxon>
        <taxon>Pseudomonadati</taxon>
        <taxon>Pseudomonadota</taxon>
        <taxon>Alphaproteobacteria</taxon>
        <taxon>Acetobacterales</taxon>
        <taxon>Acetobacteraceae</taxon>
        <taxon>Acetobacter</taxon>
    </lineage>
</organism>
<dbReference type="PATRIC" id="fig|178900.6.peg.324"/>
<dbReference type="Pfam" id="PF22022">
    <property type="entry name" value="Phage_int_M"/>
    <property type="match status" value="1"/>
</dbReference>
<evidence type="ECO:0000313" key="10">
    <source>
        <dbReference type="Proteomes" id="UP000075312"/>
    </source>
</evidence>
<feature type="region of interest" description="Disordered" evidence="6">
    <location>
        <begin position="66"/>
        <end position="95"/>
    </location>
</feature>
<evidence type="ECO:0000313" key="9">
    <source>
        <dbReference type="EMBL" id="KXV69137.1"/>
    </source>
</evidence>
<evidence type="ECO:0000259" key="7">
    <source>
        <dbReference type="PROSITE" id="PS51898"/>
    </source>
</evidence>
<dbReference type="GO" id="GO:0015074">
    <property type="term" value="P:DNA integration"/>
    <property type="evidence" value="ECO:0007669"/>
    <property type="project" value="UniProtKB-KW"/>
</dbReference>
<dbReference type="Pfam" id="PF00589">
    <property type="entry name" value="Phage_integrase"/>
    <property type="match status" value="1"/>
</dbReference>
<evidence type="ECO:0000256" key="4">
    <source>
        <dbReference type="ARBA" id="ARBA00023172"/>
    </source>
</evidence>
<evidence type="ECO:0000256" key="3">
    <source>
        <dbReference type="ARBA" id="ARBA00023125"/>
    </source>
</evidence>
<comment type="similarity">
    <text evidence="1">Belongs to the 'phage' integrase family.</text>
</comment>
<accession>A0A149UMH4</accession>